<dbReference type="CDD" id="cd19438">
    <property type="entry name" value="lipocalin_Blc-like"/>
    <property type="match status" value="1"/>
</dbReference>
<dbReference type="PANTHER" id="PTHR10612">
    <property type="entry name" value="APOLIPOPROTEIN D"/>
    <property type="match status" value="1"/>
</dbReference>
<reference evidence="4 5" key="1">
    <citation type="submission" date="2019-10" db="EMBL/GenBank/DDBJ databases">
        <title>Taxonomy of Antarctic Massilia spp.: description of Massilia rubra sp. nov., Massilia aquatica sp. nov., Massilia mucilaginosa sp. nov., Massilia frigida sp. nov. isolated from streams, lakes and regoliths.</title>
        <authorList>
            <person name="Holochova P."/>
            <person name="Sedlacek I."/>
            <person name="Kralova S."/>
            <person name="Maslanova I."/>
            <person name="Busse H.-J."/>
            <person name="Stankova E."/>
            <person name="Vrbovska V."/>
            <person name="Kovarovic V."/>
            <person name="Bartak M."/>
            <person name="Svec P."/>
            <person name="Pantucek R."/>
        </authorList>
    </citation>
    <scope>NUCLEOTIDE SEQUENCE [LARGE SCALE GENOMIC DNA]</scope>
    <source>
        <strain evidence="4 5">CCM 8695</strain>
    </source>
</reference>
<protein>
    <recommendedName>
        <fullName evidence="2">Outer membrane lipoprotein Blc</fullName>
    </recommendedName>
</protein>
<feature type="domain" description="Lipocalin/cytosolic fatty-acid binding" evidence="3">
    <location>
        <begin position="30"/>
        <end position="170"/>
    </location>
</feature>
<comment type="subunit">
    <text evidence="2">Homodimer.</text>
</comment>
<dbReference type="InterPro" id="IPR012674">
    <property type="entry name" value="Calycin"/>
</dbReference>
<feature type="signal peptide" evidence="2">
    <location>
        <begin position="1"/>
        <end position="21"/>
    </location>
</feature>
<comment type="subcellular location">
    <subcellularLocation>
        <location evidence="2">Cell outer membrane</location>
    </subcellularLocation>
</comment>
<keyword evidence="2" id="KW-0449">Lipoprotein</keyword>
<keyword evidence="5" id="KW-1185">Reference proteome</keyword>
<evidence type="ECO:0000259" key="3">
    <source>
        <dbReference type="Pfam" id="PF08212"/>
    </source>
</evidence>
<dbReference type="InterPro" id="IPR047202">
    <property type="entry name" value="Lipocalin_Blc-like_dom"/>
</dbReference>
<organism evidence="4 5">
    <name type="scientific">Massilia frigida</name>
    <dbReference type="NCBI Taxonomy" id="2609281"/>
    <lineage>
        <taxon>Bacteria</taxon>
        <taxon>Pseudomonadati</taxon>
        <taxon>Pseudomonadota</taxon>
        <taxon>Betaproteobacteria</taxon>
        <taxon>Burkholderiales</taxon>
        <taxon>Oxalobacteraceae</taxon>
        <taxon>Telluria group</taxon>
        <taxon>Massilia</taxon>
    </lineage>
</organism>
<dbReference type="InterPro" id="IPR000566">
    <property type="entry name" value="Lipocln_cytosolic_FA-bd_dom"/>
</dbReference>
<dbReference type="InterPro" id="IPR022271">
    <property type="entry name" value="Lipocalin_ApoD"/>
</dbReference>
<sequence>MMKTLLVVMAFLLAGCVPKPAGIEPVAKFDASKYLGKWYEIARLDHSFERGLSRVTADYSMRDDGGIKVVNRAYHAGKAEWKESVGKAYFVEKPDVGYLKVSFFGPFYGSYIVFDLERENDSYSLISGPDTSYFWLLSRTPTMDEATKKRLVAKAQALGFDTSKLIYVDQSPLSR</sequence>
<name>A0ABX0NHS3_9BURK</name>
<dbReference type="InterPro" id="IPR002446">
    <property type="entry name" value="Lipocalin_bac"/>
</dbReference>
<keyword evidence="2" id="KW-0446">Lipid-binding</keyword>
<evidence type="ECO:0000313" key="4">
    <source>
        <dbReference type="EMBL" id="NHZ83306.1"/>
    </source>
</evidence>
<dbReference type="SUPFAM" id="SSF50814">
    <property type="entry name" value="Lipocalins"/>
    <property type="match status" value="1"/>
</dbReference>
<evidence type="ECO:0000256" key="1">
    <source>
        <dbReference type="ARBA" id="ARBA00006889"/>
    </source>
</evidence>
<dbReference type="PRINTS" id="PR01171">
    <property type="entry name" value="BCTLIPOCALIN"/>
</dbReference>
<dbReference type="Proteomes" id="UP000621455">
    <property type="component" value="Unassembled WGS sequence"/>
</dbReference>
<dbReference type="PIRSF" id="PIRSF036893">
    <property type="entry name" value="Lipocalin_ApoD"/>
    <property type="match status" value="1"/>
</dbReference>
<feature type="chain" id="PRO_5045014926" description="Outer membrane lipoprotein Blc" evidence="2">
    <location>
        <begin position="22"/>
        <end position="175"/>
    </location>
</feature>
<comment type="function">
    <text evidence="2">Involved in the storage or transport of lipids necessary for membrane maintenance under stressful conditions. Displays a binding preference for lysophospholipids.</text>
</comment>
<evidence type="ECO:0000313" key="5">
    <source>
        <dbReference type="Proteomes" id="UP000621455"/>
    </source>
</evidence>
<gene>
    <name evidence="4" type="ORF">F2P44_29125</name>
</gene>
<keyword evidence="2" id="KW-0732">Signal</keyword>
<comment type="caution">
    <text evidence="4">The sequence shown here is derived from an EMBL/GenBank/DDBJ whole genome shotgun (WGS) entry which is preliminary data.</text>
</comment>
<evidence type="ECO:0000256" key="2">
    <source>
        <dbReference type="PIRNR" id="PIRNR036893"/>
    </source>
</evidence>
<dbReference type="PROSITE" id="PS51257">
    <property type="entry name" value="PROKAR_LIPOPROTEIN"/>
    <property type="match status" value="1"/>
</dbReference>
<accession>A0ABX0NHS3</accession>
<dbReference type="Gene3D" id="2.40.128.20">
    <property type="match status" value="1"/>
</dbReference>
<proteinExistence type="inferred from homology"/>
<dbReference type="EMBL" id="WHJG01000049">
    <property type="protein sequence ID" value="NHZ83306.1"/>
    <property type="molecule type" value="Genomic_DNA"/>
</dbReference>
<dbReference type="Pfam" id="PF08212">
    <property type="entry name" value="Lipocalin_2"/>
    <property type="match status" value="1"/>
</dbReference>
<comment type="similarity">
    <text evidence="1 2">Belongs to the calycin superfamily. Lipocalin family.</text>
</comment>
<keyword evidence="2" id="KW-0472">Membrane</keyword>
<dbReference type="PANTHER" id="PTHR10612:SF34">
    <property type="entry name" value="APOLIPOPROTEIN D"/>
    <property type="match status" value="1"/>
</dbReference>
<keyword evidence="2" id="KW-0998">Cell outer membrane</keyword>